<evidence type="ECO:0000256" key="6">
    <source>
        <dbReference type="RuleBase" id="RU000688"/>
    </source>
</evidence>
<dbReference type="CTD" id="8235456"/>
<keyword evidence="3 6" id="KW-0812">Transmembrane</keyword>
<evidence type="ECO:0000256" key="5">
    <source>
        <dbReference type="ARBA" id="ARBA00023136"/>
    </source>
</evidence>
<evidence type="ECO:0000256" key="2">
    <source>
        <dbReference type="ARBA" id="ARBA00010663"/>
    </source>
</evidence>
<dbReference type="OMA" id="FFILVND"/>
<dbReference type="RefSeq" id="XP_002431639.1">
    <property type="nucleotide sequence ID" value="XM_002431594.1"/>
</dbReference>
<dbReference type="EnsemblMetazoa" id="PHUM538530-RA">
    <property type="protein sequence ID" value="PHUM538530-PA"/>
    <property type="gene ID" value="PHUM538530"/>
</dbReference>
<evidence type="ECO:0000313" key="10">
    <source>
        <dbReference type="EnsemblMetazoa" id="PHUM538530-PA"/>
    </source>
</evidence>
<dbReference type="EMBL" id="AAZO01006539">
    <property type="status" value="NOT_ANNOTATED_CDS"/>
    <property type="molecule type" value="Genomic_DNA"/>
</dbReference>
<feature type="transmembrane region" description="Helical" evidence="7">
    <location>
        <begin position="219"/>
        <end position="242"/>
    </location>
</feature>
<keyword evidence="4 7" id="KW-1133">Transmembrane helix</keyword>
<dbReference type="GO" id="GO:0004930">
    <property type="term" value="F:G protein-coupled receptor activity"/>
    <property type="evidence" value="ECO:0007669"/>
    <property type="project" value="UniProtKB-KW"/>
</dbReference>
<dbReference type="GO" id="GO:0016020">
    <property type="term" value="C:membrane"/>
    <property type="evidence" value="ECO:0007669"/>
    <property type="project" value="UniProtKB-SubCell"/>
</dbReference>
<reference evidence="9" key="2">
    <citation type="submission" date="2007-04" db="EMBL/GenBank/DDBJ databases">
        <title>The genome of the human body louse.</title>
        <authorList>
            <consortium name="The Human Body Louse Genome Consortium"/>
            <person name="Kirkness E."/>
            <person name="Walenz B."/>
            <person name="Hass B."/>
            <person name="Bruggner R."/>
            <person name="Strausberg R."/>
        </authorList>
    </citation>
    <scope>NUCLEOTIDE SEQUENCE</scope>
    <source>
        <strain evidence="9">USDA</strain>
    </source>
</reference>
<dbReference type="Proteomes" id="UP000009046">
    <property type="component" value="Unassembled WGS sequence"/>
</dbReference>
<feature type="transmembrane region" description="Helical" evidence="7">
    <location>
        <begin position="51"/>
        <end position="72"/>
    </location>
</feature>
<feature type="transmembrane region" description="Helical" evidence="7">
    <location>
        <begin position="288"/>
        <end position="306"/>
    </location>
</feature>
<dbReference type="InParanoid" id="E0VZU5"/>
<dbReference type="GeneID" id="8235456"/>
<evidence type="ECO:0000313" key="11">
    <source>
        <dbReference type="Proteomes" id="UP000009046"/>
    </source>
</evidence>
<dbReference type="HOGENOM" id="CLU_009579_24_0_1"/>
<dbReference type="AlphaFoldDB" id="E0VZU5"/>
<dbReference type="InterPro" id="IPR000276">
    <property type="entry name" value="GPCR_Rhodpsn"/>
</dbReference>
<dbReference type="PRINTS" id="PR00237">
    <property type="entry name" value="GPCRRHODOPSN"/>
</dbReference>
<dbReference type="CDD" id="cd14978">
    <property type="entry name" value="7tmA_FMRFamide_R-like"/>
    <property type="match status" value="1"/>
</dbReference>
<dbReference type="VEuPathDB" id="VectorBase:PHUM538530"/>
<evidence type="ECO:0000256" key="4">
    <source>
        <dbReference type="ARBA" id="ARBA00022989"/>
    </source>
</evidence>
<keyword evidence="5 7" id="KW-0472">Membrane</keyword>
<dbReference type="SUPFAM" id="SSF81321">
    <property type="entry name" value="Family A G protein-coupled receptor-like"/>
    <property type="match status" value="1"/>
</dbReference>
<reference evidence="9" key="1">
    <citation type="submission" date="2007-04" db="EMBL/GenBank/DDBJ databases">
        <title>Annotation of Pediculus humanus corporis strain USDA.</title>
        <authorList>
            <person name="Kirkness E."/>
            <person name="Hannick L."/>
            <person name="Hass B."/>
            <person name="Bruggner R."/>
            <person name="Lawson D."/>
            <person name="Bidwell S."/>
            <person name="Joardar V."/>
            <person name="Caler E."/>
            <person name="Walenz B."/>
            <person name="Inman J."/>
            <person name="Schobel S."/>
            <person name="Galinsky K."/>
            <person name="Amedeo P."/>
            <person name="Strausberg R."/>
        </authorList>
    </citation>
    <scope>NUCLEOTIDE SEQUENCE</scope>
    <source>
        <strain evidence="9">USDA</strain>
    </source>
</reference>
<evidence type="ECO:0000313" key="9">
    <source>
        <dbReference type="EMBL" id="EEB18901.1"/>
    </source>
</evidence>
<accession>E0VZU5</accession>
<comment type="similarity">
    <text evidence="2 6">Belongs to the G-protein coupled receptor 1 family.</text>
</comment>
<protein>
    <submittedName>
        <fullName evidence="9 10">Class A rhodopsin-like G-protein coupled receptor GPRnna16, putative</fullName>
    </submittedName>
</protein>
<evidence type="ECO:0000256" key="3">
    <source>
        <dbReference type="ARBA" id="ARBA00022692"/>
    </source>
</evidence>
<keyword evidence="6 9" id="KW-0675">Receptor</keyword>
<keyword evidence="6" id="KW-0297">G-protein coupled receptor</keyword>
<reference evidence="10" key="3">
    <citation type="submission" date="2021-02" db="UniProtKB">
        <authorList>
            <consortium name="EnsemblMetazoa"/>
        </authorList>
    </citation>
    <scope>IDENTIFICATION</scope>
    <source>
        <strain evidence="10">USDA</strain>
    </source>
</reference>
<dbReference type="InterPro" id="IPR052954">
    <property type="entry name" value="GPCR-Ligand_Int"/>
</dbReference>
<sequence length="319" mass="36285">MFTTMKGDKNAHDDATMVDIVEYDVNATYVSSFENQTFSGAIKILEKIELYYVPFLVAFGTVGNWLSVVVFFSTKLRKLSSSFYLAALAISDTGFLLIIFVSWLNMIDISIFNQPIFCELSVYLSSVCSFLSVWFVVAFTVERFIAVGYPLKRPSMCTVSRAKIVITCLTFASLLFYMPQIFISGLESHSDRATNQTILMCQLKEDYKDLYNVLDSVDFFIVLILPFFAISFINTSICLTVWKLARIRRTMTNTLQGRIVNGVVQRPPALRMPSSIRSNNSQIKVTKMLLIVSTVFICLNLPSYILRSALHFQEKKKNF</sequence>
<dbReference type="KEGG" id="phu:Phum_PHUM538530"/>
<dbReference type="Gene3D" id="1.20.1070.10">
    <property type="entry name" value="Rhodopsin 7-helix transmembrane proteins"/>
    <property type="match status" value="1"/>
</dbReference>
<feature type="transmembrane region" description="Helical" evidence="7">
    <location>
        <begin position="123"/>
        <end position="141"/>
    </location>
</feature>
<dbReference type="PANTHER" id="PTHR46641:SF25">
    <property type="entry name" value="CNMAMIDE RECEPTOR-RELATED"/>
    <property type="match status" value="1"/>
</dbReference>
<comment type="subcellular location">
    <subcellularLocation>
        <location evidence="1">Membrane</location>
    </subcellularLocation>
</comment>
<dbReference type="PROSITE" id="PS50262">
    <property type="entry name" value="G_PROTEIN_RECEP_F1_2"/>
    <property type="match status" value="1"/>
</dbReference>
<gene>
    <name evidence="10" type="primary">8235456</name>
    <name evidence="9" type="ORF">Phum_PHUM538530</name>
</gene>
<dbReference type="OrthoDB" id="9990906at2759"/>
<dbReference type="PROSITE" id="PS00237">
    <property type="entry name" value="G_PROTEIN_RECEP_F1_1"/>
    <property type="match status" value="1"/>
</dbReference>
<evidence type="ECO:0000256" key="7">
    <source>
        <dbReference type="SAM" id="Phobius"/>
    </source>
</evidence>
<dbReference type="FunCoup" id="E0VZU5">
    <property type="interactions" value="22"/>
</dbReference>
<feature type="transmembrane region" description="Helical" evidence="7">
    <location>
        <begin position="84"/>
        <end position="103"/>
    </location>
</feature>
<keyword evidence="11" id="KW-1185">Reference proteome</keyword>
<organism>
    <name type="scientific">Pediculus humanus subsp. corporis</name>
    <name type="common">Body louse</name>
    <dbReference type="NCBI Taxonomy" id="121224"/>
    <lineage>
        <taxon>Eukaryota</taxon>
        <taxon>Metazoa</taxon>
        <taxon>Ecdysozoa</taxon>
        <taxon>Arthropoda</taxon>
        <taxon>Hexapoda</taxon>
        <taxon>Insecta</taxon>
        <taxon>Pterygota</taxon>
        <taxon>Neoptera</taxon>
        <taxon>Paraneoptera</taxon>
        <taxon>Psocodea</taxon>
        <taxon>Troctomorpha</taxon>
        <taxon>Phthiraptera</taxon>
        <taxon>Anoplura</taxon>
        <taxon>Pediculidae</taxon>
        <taxon>Pediculus</taxon>
    </lineage>
</organism>
<proteinExistence type="inferred from homology"/>
<dbReference type="EMBL" id="DS235854">
    <property type="protein sequence ID" value="EEB18901.1"/>
    <property type="molecule type" value="Genomic_DNA"/>
</dbReference>
<feature type="transmembrane region" description="Helical" evidence="7">
    <location>
        <begin position="162"/>
        <end position="183"/>
    </location>
</feature>
<feature type="domain" description="G-protein coupled receptors family 1 profile" evidence="8">
    <location>
        <begin position="63"/>
        <end position="319"/>
    </location>
</feature>
<dbReference type="eggNOG" id="KOG3656">
    <property type="taxonomic scope" value="Eukaryota"/>
</dbReference>
<dbReference type="PANTHER" id="PTHR46641">
    <property type="entry name" value="FMRFAMIDE RECEPTOR-RELATED"/>
    <property type="match status" value="1"/>
</dbReference>
<dbReference type="Pfam" id="PF00001">
    <property type="entry name" value="7tm_1"/>
    <property type="match status" value="1"/>
</dbReference>
<evidence type="ECO:0000259" key="8">
    <source>
        <dbReference type="PROSITE" id="PS50262"/>
    </source>
</evidence>
<name>E0VZU5_PEDHC</name>
<evidence type="ECO:0000256" key="1">
    <source>
        <dbReference type="ARBA" id="ARBA00004370"/>
    </source>
</evidence>
<dbReference type="InterPro" id="IPR017452">
    <property type="entry name" value="GPCR_Rhodpsn_7TM"/>
</dbReference>
<keyword evidence="6" id="KW-0807">Transducer</keyword>